<evidence type="ECO:0000313" key="9">
    <source>
        <dbReference type="EMBL" id="AFM13541.1"/>
    </source>
</evidence>
<dbReference type="SUPFAM" id="SSF53474">
    <property type="entry name" value="alpha/beta-Hydrolases"/>
    <property type="match status" value="1"/>
</dbReference>
<dbReference type="HOGENOM" id="CLU_027551_4_0_12"/>
<evidence type="ECO:0000256" key="4">
    <source>
        <dbReference type="ARBA" id="ARBA00022729"/>
    </source>
</evidence>
<dbReference type="STRING" id="869212.Turpa_2902"/>
<dbReference type="InterPro" id="IPR010126">
    <property type="entry name" value="Esterase_phb"/>
</dbReference>
<dbReference type="Proteomes" id="UP000006048">
    <property type="component" value="Chromosome"/>
</dbReference>
<feature type="signal peptide" evidence="8">
    <location>
        <begin position="1"/>
        <end position="22"/>
    </location>
</feature>
<keyword evidence="7" id="KW-0624">Polysaccharide degradation</keyword>
<comment type="subcellular location">
    <subcellularLocation>
        <location evidence="1">Secreted</location>
    </subcellularLocation>
</comment>
<dbReference type="InterPro" id="IPR029058">
    <property type="entry name" value="AB_hydrolase_fold"/>
</dbReference>
<dbReference type="PROSITE" id="PS51257">
    <property type="entry name" value="PROKAR_LIPOPROTEIN"/>
    <property type="match status" value="1"/>
</dbReference>
<organism evidence="9 10">
    <name type="scientific">Turneriella parva (strain ATCC BAA-1111 / DSM 21527 / NCTC 11395 / H)</name>
    <name type="common">Leptospira parva</name>
    <dbReference type="NCBI Taxonomy" id="869212"/>
    <lineage>
        <taxon>Bacteria</taxon>
        <taxon>Pseudomonadati</taxon>
        <taxon>Spirochaetota</taxon>
        <taxon>Spirochaetia</taxon>
        <taxon>Leptospirales</taxon>
        <taxon>Leptospiraceae</taxon>
        <taxon>Turneriella</taxon>
    </lineage>
</organism>
<keyword evidence="3" id="KW-0858">Xylan degradation</keyword>
<dbReference type="Gene3D" id="3.40.50.1820">
    <property type="entry name" value="alpha/beta hydrolase"/>
    <property type="match status" value="1"/>
</dbReference>
<dbReference type="AlphaFoldDB" id="I4B8D4"/>
<dbReference type="PANTHER" id="PTHR38050">
    <property type="match status" value="1"/>
</dbReference>
<dbReference type="KEGG" id="tpx:Turpa_2902"/>
<evidence type="ECO:0000256" key="1">
    <source>
        <dbReference type="ARBA" id="ARBA00004613"/>
    </source>
</evidence>
<gene>
    <name evidence="9" type="ordered locus">Turpa_2902</name>
</gene>
<accession>I4B8D4</accession>
<keyword evidence="9" id="KW-0449">Lipoprotein</keyword>
<keyword evidence="10" id="KW-1185">Reference proteome</keyword>
<keyword evidence="5" id="KW-0378">Hydrolase</keyword>
<sequence>MPANPKALVVLALALMSGACRAVAEANATAQKPRPSGEYSLHYQGRNRTYTIRLPQGRESEVGLPLVVALHGAPGDAANLEQFTALTEKAGREGFIIVYPNGTSAESKTFLNWNSGSCCGYAWQNKVDDLGFLRLLAIRLTQEYEVDRERIYALGFSKGGMLAYLLACEAADIYTGFADIGGAFNYGDCRPAHETEMLIVHGRKDPAIPFGTGVPDRRSPLADDESRPVEFAVDFWRRFNGCVAQKTKHEKGAEITRYACERGKLRLIVFPEDGHVWPGALAGLAGAERASSSLSLNDAIWQFWREPKKPLR</sequence>
<keyword evidence="6" id="KW-0119">Carbohydrate metabolism</keyword>
<dbReference type="InterPro" id="IPR043595">
    <property type="entry name" value="FaeB/C/D"/>
</dbReference>
<dbReference type="GO" id="GO:0030600">
    <property type="term" value="F:feruloyl esterase activity"/>
    <property type="evidence" value="ECO:0007669"/>
    <property type="project" value="InterPro"/>
</dbReference>
<dbReference type="EMBL" id="CP002959">
    <property type="protein sequence ID" value="AFM13541.1"/>
    <property type="molecule type" value="Genomic_DNA"/>
</dbReference>
<evidence type="ECO:0000256" key="3">
    <source>
        <dbReference type="ARBA" id="ARBA00022651"/>
    </source>
</evidence>
<reference evidence="9 10" key="1">
    <citation type="submission" date="2012-06" db="EMBL/GenBank/DDBJ databases">
        <title>The complete chromosome of genome of Turneriella parva DSM 21527.</title>
        <authorList>
            <consortium name="US DOE Joint Genome Institute (JGI-PGF)"/>
            <person name="Lucas S."/>
            <person name="Han J."/>
            <person name="Lapidus A."/>
            <person name="Bruce D."/>
            <person name="Goodwin L."/>
            <person name="Pitluck S."/>
            <person name="Peters L."/>
            <person name="Kyrpides N."/>
            <person name="Mavromatis K."/>
            <person name="Ivanova N."/>
            <person name="Mikhailova N."/>
            <person name="Chertkov O."/>
            <person name="Detter J.C."/>
            <person name="Tapia R."/>
            <person name="Han C."/>
            <person name="Land M."/>
            <person name="Hauser L."/>
            <person name="Markowitz V."/>
            <person name="Cheng J.-F."/>
            <person name="Hugenholtz P."/>
            <person name="Woyke T."/>
            <person name="Wu D."/>
            <person name="Gronow S."/>
            <person name="Wellnitz S."/>
            <person name="Brambilla E."/>
            <person name="Klenk H.-P."/>
            <person name="Eisen J.A."/>
        </authorList>
    </citation>
    <scope>NUCLEOTIDE SEQUENCE [LARGE SCALE GENOMIC DNA]</scope>
    <source>
        <strain evidence="10">ATCC BAA-1111 / DSM 21527 / NCTC 11395 / H</strain>
    </source>
</reference>
<evidence type="ECO:0000256" key="2">
    <source>
        <dbReference type="ARBA" id="ARBA00022525"/>
    </source>
</evidence>
<dbReference type="OrthoDB" id="9764953at2"/>
<feature type="chain" id="PRO_5003686420" evidence="8">
    <location>
        <begin position="23"/>
        <end position="312"/>
    </location>
</feature>
<dbReference type="RefSeq" id="WP_014804043.1">
    <property type="nucleotide sequence ID" value="NC_018020.1"/>
</dbReference>
<evidence type="ECO:0000313" key="10">
    <source>
        <dbReference type="Proteomes" id="UP000006048"/>
    </source>
</evidence>
<proteinExistence type="predicted"/>
<dbReference type="PANTHER" id="PTHR38050:SF2">
    <property type="entry name" value="FERULOYL ESTERASE C-RELATED"/>
    <property type="match status" value="1"/>
</dbReference>
<evidence type="ECO:0000256" key="5">
    <source>
        <dbReference type="ARBA" id="ARBA00022801"/>
    </source>
</evidence>
<dbReference type="GO" id="GO:0045493">
    <property type="term" value="P:xylan catabolic process"/>
    <property type="evidence" value="ECO:0007669"/>
    <property type="project" value="UniProtKB-KW"/>
</dbReference>
<keyword evidence="4 8" id="KW-0732">Signal</keyword>
<dbReference type="Pfam" id="PF10503">
    <property type="entry name" value="Esterase_PHB"/>
    <property type="match status" value="1"/>
</dbReference>
<name>I4B8D4_TURPD</name>
<evidence type="ECO:0000256" key="6">
    <source>
        <dbReference type="ARBA" id="ARBA00023277"/>
    </source>
</evidence>
<protein>
    <submittedName>
        <fullName evidence="9">Lipoprotein</fullName>
    </submittedName>
</protein>
<evidence type="ECO:0000256" key="7">
    <source>
        <dbReference type="ARBA" id="ARBA00023326"/>
    </source>
</evidence>
<dbReference type="GO" id="GO:0005576">
    <property type="term" value="C:extracellular region"/>
    <property type="evidence" value="ECO:0007669"/>
    <property type="project" value="UniProtKB-SubCell"/>
</dbReference>
<keyword evidence="2" id="KW-0964">Secreted</keyword>
<evidence type="ECO:0000256" key="8">
    <source>
        <dbReference type="SAM" id="SignalP"/>
    </source>
</evidence>